<gene>
    <name evidence="1" type="ORF">TPC1_12952</name>
</gene>
<organism evidence="1">
    <name type="scientific">Trepomonas sp. PC1</name>
    <dbReference type="NCBI Taxonomy" id="1076344"/>
    <lineage>
        <taxon>Eukaryota</taxon>
        <taxon>Metamonada</taxon>
        <taxon>Diplomonadida</taxon>
        <taxon>Hexamitidae</taxon>
        <taxon>Hexamitinae</taxon>
        <taxon>Trepomonas</taxon>
    </lineage>
</organism>
<accession>A0A146KD29</accession>
<evidence type="ECO:0000313" key="1">
    <source>
        <dbReference type="EMBL" id="JAP94407.1"/>
    </source>
</evidence>
<dbReference type="EMBL" id="GDID01002199">
    <property type="protein sequence ID" value="JAP94407.1"/>
    <property type="molecule type" value="Transcribed_RNA"/>
</dbReference>
<dbReference type="Pfam" id="PF13306">
    <property type="entry name" value="LRR_5"/>
    <property type="match status" value="1"/>
</dbReference>
<dbReference type="Gene3D" id="3.80.10.10">
    <property type="entry name" value="Ribonuclease Inhibitor"/>
    <property type="match status" value="1"/>
</dbReference>
<dbReference type="SUPFAM" id="SSF52058">
    <property type="entry name" value="L domain-like"/>
    <property type="match status" value="1"/>
</dbReference>
<reference evidence="1" key="1">
    <citation type="submission" date="2015-07" db="EMBL/GenBank/DDBJ databases">
        <title>Adaptation to a free-living lifestyle via gene acquisitions in the diplomonad Trepomonas sp. PC1.</title>
        <authorList>
            <person name="Xu F."/>
            <person name="Jerlstrom-Hultqvist J."/>
            <person name="Kolisko M."/>
            <person name="Simpson A.G.B."/>
            <person name="Roger A.J."/>
            <person name="Svard S.G."/>
            <person name="Andersson J.O."/>
        </authorList>
    </citation>
    <scope>NUCLEOTIDE SEQUENCE</scope>
    <source>
        <strain evidence="1">PC1</strain>
    </source>
</reference>
<dbReference type="InterPro" id="IPR032675">
    <property type="entry name" value="LRR_dom_sf"/>
</dbReference>
<dbReference type="AlphaFoldDB" id="A0A146KD29"/>
<protein>
    <submittedName>
        <fullName evidence="1">Leucine rich repeats-containing protein</fullName>
    </submittedName>
</protein>
<sequence length="156" mass="17845">MRQLAVRSLTCPQIQWRFQSPKPCVSFQQMRILVLETKTEVPKGCFYKANLLLQISCKEVKAIKESVFECCYSLMIVRSKQLQLIEQQGFGSCLALSQINLENITQLHQEAFYNCNSLVQIEMNKLKSIPKKLLQVLPSASTGCCTKFSQYRAKSI</sequence>
<proteinExistence type="predicted"/>
<dbReference type="InterPro" id="IPR026906">
    <property type="entry name" value="LRR_5"/>
</dbReference>
<name>A0A146KD29_9EUKA</name>